<proteinExistence type="predicted"/>
<dbReference type="PANTHER" id="PTHR35614">
    <property type="match status" value="1"/>
</dbReference>
<dbReference type="EMBL" id="CZPT02001240">
    <property type="protein sequence ID" value="SCU69525.1"/>
    <property type="molecule type" value="Genomic_DNA"/>
</dbReference>
<comment type="caution">
    <text evidence="2">The sequence shown here is derived from an EMBL/GenBank/DDBJ whole genome shotgun (WGS) entry which is preliminary data.</text>
</comment>
<name>A0A1G4IBE6_TRYEQ</name>
<reference evidence="2" key="1">
    <citation type="submission" date="2016-09" db="EMBL/GenBank/DDBJ databases">
        <authorList>
            <person name="Hebert L."/>
            <person name="Moumen B."/>
        </authorList>
    </citation>
    <scope>NUCLEOTIDE SEQUENCE [LARGE SCALE GENOMIC DNA]</scope>
    <source>
        <strain evidence="2">OVI</strain>
    </source>
</reference>
<accession>A0A1G4IBE6</accession>
<gene>
    <name evidence="2" type="ORF">TEOVI_000109100</name>
</gene>
<dbReference type="AlphaFoldDB" id="A0A1G4IBE6"/>
<dbReference type="PANTHER" id="PTHR35614:SF5">
    <property type="entry name" value="SPRY DOMAIN-CONTAINING PROTEIN"/>
    <property type="match status" value="1"/>
</dbReference>
<sequence>MGAAPSRETLRRGLYNVPTQMKNNVDSSRSQSKPDIVLIPLIKEYFPSADCPLFVQFHKMRCDPGVNYYFRHPLYPGDLSRIPNVHSNDARSSNRSRDALYSEFVEQTEERLFDTDNEMRQAHELSMSDRSAGGSPSFHMEGAKTANVGKKVLPIICAVAFLHDREKFEQLQQTQGTPGGSRVPHVLMGKENSDILEGKVVNIIGFFGMLPREIERKPLTSPVIFSPVSPGLSATGKGIAAPSMLKNSLSLPCTARGPSHGSSQDLQQLIAPLSSQASVASGNELRNRPSFVPTPHVPPERCPLTASAGAFSLVSSLGGTPAREPSARQRPFLQSEGLLREMDQALSYRCTALEERLSRFGLPAPAAPEPLTAVVFMTKSAGEQNLCRVTFVAAKTYHGQLVEAGVLKQRGNGPSPPLESERRYLPPLETFSFSSLMTNVPFISFVYEMRCRWGRFGFFSRRVDSPSLRMGSLNASSSFTYGFTGGAHSEAPNPEETHRGFAMWLTKNGVFHGRIERELAEHLCFCMAEQPDFMSVPAATLPIGGGYWRFRGLVDRNNPRPIQLCGDGAEAADPLDVYVMGSPAVGGFDEGDVLKYDQTSRSWVANRDIPLDAVVLAAMRPFCKAARTAPPDDIGWVTIEVEEQDEMGVEDQDHLETAGKRDMDTGAVVRQEDRDGTVVRKRVHVREGNFYIYRFELNGEVHYHGTVPDFANPNKKRASHSSSVGARSVAPMGPAVVARRFDNTNERGRQHSVGLTADRSTNEHSLSVTSTFSPPFVESFMGSERTSATFLASPLQPVREAISRSVGTVSYSNRGYESTGSQSSFPVVPVTPDTMFPPSRGLTTPVARRRSTFVPVGSEVEVDESQRDTNESDGGPTAFVRRFIDSTVYIWDWRYCADR</sequence>
<dbReference type="GeneID" id="92375031"/>
<dbReference type="RefSeq" id="XP_067080479.1">
    <property type="nucleotide sequence ID" value="XM_067224378.1"/>
</dbReference>
<organism evidence="2 3">
    <name type="scientific">Trypanosoma equiperdum</name>
    <dbReference type="NCBI Taxonomy" id="5694"/>
    <lineage>
        <taxon>Eukaryota</taxon>
        <taxon>Discoba</taxon>
        <taxon>Euglenozoa</taxon>
        <taxon>Kinetoplastea</taxon>
        <taxon>Metakinetoplastina</taxon>
        <taxon>Trypanosomatida</taxon>
        <taxon>Trypanosomatidae</taxon>
        <taxon>Trypanosoma</taxon>
    </lineage>
</organism>
<dbReference type="VEuPathDB" id="TriTrypDB:TEOVI_000109100"/>
<dbReference type="SUPFAM" id="SSF89260">
    <property type="entry name" value="Collagen-binding domain"/>
    <property type="match status" value="1"/>
</dbReference>
<feature type="region of interest" description="Disordered" evidence="1">
    <location>
        <begin position="857"/>
        <end position="876"/>
    </location>
</feature>
<evidence type="ECO:0000313" key="2">
    <source>
        <dbReference type="EMBL" id="SCU69525.1"/>
    </source>
</evidence>
<dbReference type="Proteomes" id="UP000195570">
    <property type="component" value="Unassembled WGS sequence"/>
</dbReference>
<evidence type="ECO:0000313" key="3">
    <source>
        <dbReference type="Proteomes" id="UP000195570"/>
    </source>
</evidence>
<protein>
    <submittedName>
        <fullName evidence="2">Uncharacterized protein</fullName>
    </submittedName>
</protein>
<evidence type="ECO:0000256" key="1">
    <source>
        <dbReference type="SAM" id="MobiDB-lite"/>
    </source>
</evidence>
<keyword evidence="3" id="KW-1185">Reference proteome</keyword>